<accession>A0A7S1D3S3</accession>
<organism evidence="2">
    <name type="scientific">Cyclophora tenuis</name>
    <name type="common">Marine diatom</name>
    <dbReference type="NCBI Taxonomy" id="216820"/>
    <lineage>
        <taxon>Eukaryota</taxon>
        <taxon>Sar</taxon>
        <taxon>Stramenopiles</taxon>
        <taxon>Ochrophyta</taxon>
        <taxon>Bacillariophyta</taxon>
        <taxon>Fragilariophyceae</taxon>
        <taxon>Fragilariophycidae</taxon>
        <taxon>Cyclophorales</taxon>
        <taxon>Cyclophoraceae</taxon>
        <taxon>Cyclophora</taxon>
    </lineage>
</organism>
<evidence type="ECO:0000313" key="2">
    <source>
        <dbReference type="EMBL" id="CAD8934731.1"/>
    </source>
</evidence>
<proteinExistence type="predicted"/>
<evidence type="ECO:0000256" key="1">
    <source>
        <dbReference type="SAM" id="MobiDB-lite"/>
    </source>
</evidence>
<gene>
    <name evidence="2" type="ORF">CTEN0397_LOCUS5764</name>
</gene>
<reference evidence="2" key="1">
    <citation type="submission" date="2021-01" db="EMBL/GenBank/DDBJ databases">
        <authorList>
            <person name="Corre E."/>
            <person name="Pelletier E."/>
            <person name="Niang G."/>
            <person name="Scheremetjew M."/>
            <person name="Finn R."/>
            <person name="Kale V."/>
            <person name="Holt S."/>
            <person name="Cochrane G."/>
            <person name="Meng A."/>
            <person name="Brown T."/>
            <person name="Cohen L."/>
        </authorList>
    </citation>
    <scope>NUCLEOTIDE SEQUENCE</scope>
    <source>
        <strain evidence="2">ECT3854</strain>
    </source>
</reference>
<sequence>MKSFGLDAQQHLLVIRYDDVLAAKRTTTNNNNNNNNQQSPPQLDRILRFLFSNNFKTEHRDYKTTVLSKSQAAVTRPEDPYATTTHTAKSEQDDDEEEDDKELIVGNGSGMNTFRNEGEHYHRRGETVSLTLRDSTRHMLETFYEYHNQRLFRMLGQEEWRDPWPPSDRSRKVSTPGDATRVYTSMFTGPM</sequence>
<dbReference type="EMBL" id="HBFW01008870">
    <property type="protein sequence ID" value="CAD8934731.1"/>
    <property type="molecule type" value="Transcribed_RNA"/>
</dbReference>
<name>A0A7S1D3S3_CYCTE</name>
<dbReference type="AlphaFoldDB" id="A0A7S1D3S3"/>
<protein>
    <submittedName>
        <fullName evidence="2">Uncharacterized protein</fullName>
    </submittedName>
</protein>
<feature type="region of interest" description="Disordered" evidence="1">
    <location>
        <begin position="68"/>
        <end position="100"/>
    </location>
</feature>